<dbReference type="InterPro" id="IPR015358">
    <property type="entry name" value="Tscrpt_reg_MerR_DNA-bd"/>
</dbReference>
<keyword evidence="4" id="KW-0238">DNA-binding</keyword>
<dbReference type="SMART" id="SM00422">
    <property type="entry name" value="HTH_MERR"/>
    <property type="match status" value="1"/>
</dbReference>
<feature type="domain" description="HTH merR-type" evidence="6">
    <location>
        <begin position="1"/>
        <end position="68"/>
    </location>
</feature>
<accession>A0ABV3SQR9</accession>
<comment type="subcellular location">
    <subcellularLocation>
        <location evidence="1">Cytoplasm</location>
    </subcellularLocation>
</comment>
<evidence type="ECO:0000313" key="7">
    <source>
        <dbReference type="EMBL" id="MEX0408816.1"/>
    </source>
</evidence>
<evidence type="ECO:0000313" key="8">
    <source>
        <dbReference type="Proteomes" id="UP001556692"/>
    </source>
</evidence>
<dbReference type="PROSITE" id="PS50937">
    <property type="entry name" value="HTH_MERR_2"/>
    <property type="match status" value="1"/>
</dbReference>
<sequence>MNIGTVSEKSGLPPKTIRYYEDIGLISPDRRDNGYRDYSTEDVHRLRFLQRSRGLGFSVEECRQLLSLYGDTHRESAEVKAIAEAKLTEIDRKLAELQGLRDMLSHLVANCHGDGRPQCPIIDGLSGKVSLQ</sequence>
<dbReference type="InterPro" id="IPR047057">
    <property type="entry name" value="MerR_fam"/>
</dbReference>
<dbReference type="EMBL" id="JBDPGJ010000006">
    <property type="protein sequence ID" value="MEX0408816.1"/>
    <property type="molecule type" value="Genomic_DNA"/>
</dbReference>
<dbReference type="InterPro" id="IPR000551">
    <property type="entry name" value="MerR-type_HTH_dom"/>
</dbReference>
<gene>
    <name evidence="7" type="primary">cueR</name>
    <name evidence="7" type="ORF">ABGN05_24535</name>
</gene>
<name>A0ABV3SQR9_9HYPH</name>
<proteinExistence type="predicted"/>
<keyword evidence="2" id="KW-0963">Cytoplasm</keyword>
<keyword evidence="5" id="KW-0804">Transcription</keyword>
<dbReference type="PANTHER" id="PTHR30204">
    <property type="entry name" value="REDOX-CYCLING DRUG-SENSING TRANSCRIPTIONAL ACTIVATOR SOXR"/>
    <property type="match status" value="1"/>
</dbReference>
<dbReference type="NCBIfam" id="TIGR02044">
    <property type="entry name" value="CueR"/>
    <property type="match status" value="1"/>
</dbReference>
<evidence type="ECO:0000256" key="3">
    <source>
        <dbReference type="ARBA" id="ARBA00023015"/>
    </source>
</evidence>
<keyword evidence="8" id="KW-1185">Reference proteome</keyword>
<organism evidence="7 8">
    <name type="scientific">Aquibium pacificus</name>
    <dbReference type="NCBI Taxonomy" id="3153579"/>
    <lineage>
        <taxon>Bacteria</taxon>
        <taxon>Pseudomonadati</taxon>
        <taxon>Pseudomonadota</taxon>
        <taxon>Alphaproteobacteria</taxon>
        <taxon>Hyphomicrobiales</taxon>
        <taxon>Phyllobacteriaceae</taxon>
        <taxon>Aquibium</taxon>
    </lineage>
</organism>
<dbReference type="Proteomes" id="UP001556692">
    <property type="component" value="Unassembled WGS sequence"/>
</dbReference>
<dbReference type="Pfam" id="PF00376">
    <property type="entry name" value="MerR"/>
    <property type="match status" value="1"/>
</dbReference>
<dbReference type="CDD" id="cd01108">
    <property type="entry name" value="HTH_CueR"/>
    <property type="match status" value="1"/>
</dbReference>
<evidence type="ECO:0000259" key="6">
    <source>
        <dbReference type="PROSITE" id="PS50937"/>
    </source>
</evidence>
<dbReference type="RefSeq" id="WP_367956671.1">
    <property type="nucleotide sequence ID" value="NZ_JBDPGJ010000006.1"/>
</dbReference>
<comment type="caution">
    <text evidence="7">The sequence shown here is derived from an EMBL/GenBank/DDBJ whole genome shotgun (WGS) entry which is preliminary data.</text>
</comment>
<dbReference type="InterPro" id="IPR009061">
    <property type="entry name" value="DNA-bd_dom_put_sf"/>
</dbReference>
<keyword evidence="3" id="KW-0805">Transcription regulation</keyword>
<reference evidence="7 8" key="1">
    <citation type="submission" date="2024-05" db="EMBL/GenBank/DDBJ databases">
        <authorList>
            <person name="Jiang F."/>
        </authorList>
    </citation>
    <scope>NUCLEOTIDE SEQUENCE [LARGE SCALE GENOMIC DNA]</scope>
    <source>
        <strain evidence="7 8">LZ166</strain>
    </source>
</reference>
<dbReference type="Pfam" id="PF09278">
    <property type="entry name" value="MerR-DNA-bind"/>
    <property type="match status" value="1"/>
</dbReference>
<dbReference type="Gene3D" id="1.10.1660.10">
    <property type="match status" value="1"/>
</dbReference>
<evidence type="ECO:0000256" key="5">
    <source>
        <dbReference type="ARBA" id="ARBA00023163"/>
    </source>
</evidence>
<protein>
    <submittedName>
        <fullName evidence="7">Cu(I)-responsive transcriptional regulator</fullName>
    </submittedName>
</protein>
<evidence type="ECO:0000256" key="2">
    <source>
        <dbReference type="ARBA" id="ARBA00022490"/>
    </source>
</evidence>
<dbReference type="PRINTS" id="PR00040">
    <property type="entry name" value="HTHMERR"/>
</dbReference>
<evidence type="ECO:0000256" key="4">
    <source>
        <dbReference type="ARBA" id="ARBA00023125"/>
    </source>
</evidence>
<dbReference type="SUPFAM" id="SSF46955">
    <property type="entry name" value="Putative DNA-binding domain"/>
    <property type="match status" value="1"/>
</dbReference>
<dbReference type="InterPro" id="IPR011789">
    <property type="entry name" value="CueR"/>
</dbReference>
<dbReference type="PANTHER" id="PTHR30204:SF94">
    <property type="entry name" value="HEAVY METAL-DEPENDENT TRANSCRIPTIONAL REGULATOR HI_0293-RELATED"/>
    <property type="match status" value="1"/>
</dbReference>
<evidence type="ECO:0000256" key="1">
    <source>
        <dbReference type="ARBA" id="ARBA00004496"/>
    </source>
</evidence>